<sequence length="87" mass="9514">IRVLTLCPITCVILHKGQRHETLEAVLEAIGARNLEVPVAEWIEPLKKIHSMASSLTVAAKQHGGKPYVDLDRSTIVRGPEIIHGTS</sequence>
<feature type="non-terminal residue" evidence="1">
    <location>
        <position position="1"/>
    </location>
</feature>
<gene>
    <name evidence="1" type="ORF">KIPB_015308</name>
</gene>
<dbReference type="Proteomes" id="UP000265618">
    <property type="component" value="Unassembled WGS sequence"/>
</dbReference>
<protein>
    <submittedName>
        <fullName evidence="1">Uncharacterized protein</fullName>
    </submittedName>
</protein>
<reference evidence="1 2" key="1">
    <citation type="journal article" date="2018" name="PLoS ONE">
        <title>The draft genome of Kipferlia bialata reveals reductive genome evolution in fornicate parasites.</title>
        <authorList>
            <person name="Tanifuji G."/>
            <person name="Takabayashi S."/>
            <person name="Kume K."/>
            <person name="Takagi M."/>
            <person name="Nakayama T."/>
            <person name="Kamikawa R."/>
            <person name="Inagaki Y."/>
            <person name="Hashimoto T."/>
        </authorList>
    </citation>
    <scope>NUCLEOTIDE SEQUENCE [LARGE SCALE GENOMIC DNA]</scope>
    <source>
        <strain evidence="1">NY0173</strain>
    </source>
</reference>
<evidence type="ECO:0000313" key="2">
    <source>
        <dbReference type="Proteomes" id="UP000265618"/>
    </source>
</evidence>
<dbReference type="EMBL" id="BDIP01008484">
    <property type="protein sequence ID" value="GIQ91867.1"/>
    <property type="molecule type" value="Genomic_DNA"/>
</dbReference>
<proteinExistence type="predicted"/>
<name>A0A9K3DBP0_9EUKA</name>
<comment type="caution">
    <text evidence="1">The sequence shown here is derived from an EMBL/GenBank/DDBJ whole genome shotgun (WGS) entry which is preliminary data.</text>
</comment>
<dbReference type="AlphaFoldDB" id="A0A9K3DBP0"/>
<evidence type="ECO:0000313" key="1">
    <source>
        <dbReference type="EMBL" id="GIQ91867.1"/>
    </source>
</evidence>
<keyword evidence="2" id="KW-1185">Reference proteome</keyword>
<accession>A0A9K3DBP0</accession>
<organism evidence="1 2">
    <name type="scientific">Kipferlia bialata</name>
    <dbReference type="NCBI Taxonomy" id="797122"/>
    <lineage>
        <taxon>Eukaryota</taxon>
        <taxon>Metamonada</taxon>
        <taxon>Carpediemonas-like organisms</taxon>
        <taxon>Kipferlia</taxon>
    </lineage>
</organism>
<feature type="non-terminal residue" evidence="1">
    <location>
        <position position="87"/>
    </location>
</feature>